<reference evidence="10" key="1">
    <citation type="submission" date="2016-10" db="EMBL/GenBank/DDBJ databases">
        <authorList>
            <person name="Varghese N."/>
            <person name="Submissions S."/>
        </authorList>
    </citation>
    <scope>NUCLEOTIDE SEQUENCE [LARGE SCALE GENOMIC DNA]</scope>
    <source>
        <strain evidence="10">DSM 23317</strain>
    </source>
</reference>
<dbReference type="NCBIfam" id="TIGR01498">
    <property type="entry name" value="folK"/>
    <property type="match status" value="1"/>
</dbReference>
<evidence type="ECO:0000313" key="9">
    <source>
        <dbReference type="EMBL" id="SDI66520.1"/>
    </source>
</evidence>
<evidence type="ECO:0000256" key="7">
    <source>
        <dbReference type="ARBA" id="ARBA00022909"/>
    </source>
</evidence>
<dbReference type="Pfam" id="PF01288">
    <property type="entry name" value="HPPK"/>
    <property type="match status" value="1"/>
</dbReference>
<keyword evidence="10" id="KW-1185">Reference proteome</keyword>
<evidence type="ECO:0000256" key="2">
    <source>
        <dbReference type="ARBA" id="ARBA00013253"/>
    </source>
</evidence>
<evidence type="ECO:0000313" key="10">
    <source>
        <dbReference type="Proteomes" id="UP000199527"/>
    </source>
</evidence>
<organism evidence="9 10">
    <name type="scientific">Ferrimonas sediminum</name>
    <dbReference type="NCBI Taxonomy" id="718193"/>
    <lineage>
        <taxon>Bacteria</taxon>
        <taxon>Pseudomonadati</taxon>
        <taxon>Pseudomonadota</taxon>
        <taxon>Gammaproteobacteria</taxon>
        <taxon>Alteromonadales</taxon>
        <taxon>Ferrimonadaceae</taxon>
        <taxon>Ferrimonas</taxon>
    </lineage>
</organism>
<dbReference type="InterPro" id="IPR000550">
    <property type="entry name" value="Hppk"/>
</dbReference>
<dbReference type="Proteomes" id="UP000199527">
    <property type="component" value="Unassembled WGS sequence"/>
</dbReference>
<dbReference type="UniPathway" id="UPA00077">
    <property type="reaction ID" value="UER00155"/>
</dbReference>
<dbReference type="GO" id="GO:0046654">
    <property type="term" value="P:tetrahydrofolate biosynthetic process"/>
    <property type="evidence" value="ECO:0007669"/>
    <property type="project" value="UniProtKB-UniPathway"/>
</dbReference>
<evidence type="ECO:0000256" key="3">
    <source>
        <dbReference type="ARBA" id="ARBA00022679"/>
    </source>
</evidence>
<name>A0A1G8MGP5_9GAMM</name>
<accession>A0A1G8MGP5</accession>
<gene>
    <name evidence="9" type="ORF">SAMN04488540_102362</name>
</gene>
<dbReference type="GO" id="GO:0046656">
    <property type="term" value="P:folic acid biosynthetic process"/>
    <property type="evidence" value="ECO:0007669"/>
    <property type="project" value="UniProtKB-KW"/>
</dbReference>
<dbReference type="SUPFAM" id="SSF55083">
    <property type="entry name" value="6-hydroxymethyl-7,8-dihydropterin pyrophosphokinase, HPPK"/>
    <property type="match status" value="1"/>
</dbReference>
<evidence type="ECO:0000256" key="6">
    <source>
        <dbReference type="ARBA" id="ARBA00022840"/>
    </source>
</evidence>
<protein>
    <recommendedName>
        <fullName evidence="2">2-amino-4-hydroxy-6-hydroxymethyldihydropteridine diphosphokinase</fullName>
        <ecNumber evidence="2">2.7.6.3</ecNumber>
    </recommendedName>
</protein>
<evidence type="ECO:0000259" key="8">
    <source>
        <dbReference type="Pfam" id="PF01288"/>
    </source>
</evidence>
<dbReference type="Gene3D" id="3.30.70.560">
    <property type="entry name" value="7,8-Dihydro-6-hydroxymethylpterin-pyrophosphokinase HPPK"/>
    <property type="match status" value="1"/>
</dbReference>
<comment type="pathway">
    <text evidence="1">Cofactor biosynthesis; tetrahydrofolate biosynthesis; 2-amino-4-hydroxy-6-hydroxymethyl-7,8-dihydropteridine diphosphate from 7,8-dihydroneopterin triphosphate: step 4/4.</text>
</comment>
<dbReference type="RefSeq" id="WP_090362484.1">
    <property type="nucleotide sequence ID" value="NZ_FNEM01000002.1"/>
</dbReference>
<dbReference type="EMBL" id="FNEM01000002">
    <property type="protein sequence ID" value="SDI66520.1"/>
    <property type="molecule type" value="Genomic_DNA"/>
</dbReference>
<dbReference type="PANTHER" id="PTHR43071">
    <property type="entry name" value="2-AMINO-4-HYDROXY-6-HYDROXYMETHYLDIHYDROPTERIDINE PYROPHOSPHOKINASE"/>
    <property type="match status" value="1"/>
</dbReference>
<feature type="domain" description="7,8-dihydro-6-hydroxymethylpterin-pyrophosphokinase" evidence="8">
    <location>
        <begin position="5"/>
        <end position="129"/>
    </location>
</feature>
<evidence type="ECO:0000256" key="5">
    <source>
        <dbReference type="ARBA" id="ARBA00022777"/>
    </source>
</evidence>
<keyword evidence="3" id="KW-0808">Transferase</keyword>
<dbReference type="PANTHER" id="PTHR43071:SF2">
    <property type="entry name" value="2-AMINO-4-HYDROXY-6-HYDROXYMETHYLDIHYDROPTERIDINE PYROPHOSPHOKINASE"/>
    <property type="match status" value="1"/>
</dbReference>
<evidence type="ECO:0000256" key="4">
    <source>
        <dbReference type="ARBA" id="ARBA00022741"/>
    </source>
</evidence>
<dbReference type="GO" id="GO:0005524">
    <property type="term" value="F:ATP binding"/>
    <property type="evidence" value="ECO:0007669"/>
    <property type="project" value="UniProtKB-KW"/>
</dbReference>
<dbReference type="GO" id="GO:0003848">
    <property type="term" value="F:2-amino-4-hydroxy-6-hydroxymethyldihydropteridine diphosphokinase activity"/>
    <property type="evidence" value="ECO:0007669"/>
    <property type="project" value="UniProtKB-EC"/>
</dbReference>
<keyword evidence="6" id="KW-0067">ATP-binding</keyword>
<proteinExistence type="predicted"/>
<dbReference type="GO" id="GO:0016301">
    <property type="term" value="F:kinase activity"/>
    <property type="evidence" value="ECO:0007669"/>
    <property type="project" value="UniProtKB-KW"/>
</dbReference>
<sequence length="168" mass="18623">MARIFISVGGNIDPHHALPPALDDLQRQFGPLQLSRVFESEAVGFTGDNFLNFVVACDSNGSVADTVARLKAIELAHGRPLNARKFSSRSVDLDLLLYDDLCCQQPVVLPRPEIHYNAFVLWPLSELAPTMKLPGSGASLSQLWQKFDKTTQKLWPVSLHWPCAGEQQ</sequence>
<dbReference type="AlphaFoldDB" id="A0A1G8MGP5"/>
<keyword evidence="7" id="KW-0289">Folate biosynthesis</keyword>
<evidence type="ECO:0000256" key="1">
    <source>
        <dbReference type="ARBA" id="ARBA00005051"/>
    </source>
</evidence>
<dbReference type="OrthoDB" id="9790168at2"/>
<keyword evidence="5 9" id="KW-0418">Kinase</keyword>
<dbReference type="InterPro" id="IPR035907">
    <property type="entry name" value="Hppk_sf"/>
</dbReference>
<dbReference type="EC" id="2.7.6.3" evidence="2"/>
<keyword evidence="4" id="KW-0547">Nucleotide-binding</keyword>